<feature type="transmembrane region" description="Helical" evidence="1">
    <location>
        <begin position="209"/>
        <end position="230"/>
    </location>
</feature>
<evidence type="ECO:0000256" key="1">
    <source>
        <dbReference type="SAM" id="Phobius"/>
    </source>
</evidence>
<feature type="transmembrane region" description="Helical" evidence="1">
    <location>
        <begin position="159"/>
        <end position="175"/>
    </location>
</feature>
<protein>
    <recommendedName>
        <fullName evidence="4">Glycosyltransferase RgtA/B/C/D-like domain-containing protein</fullName>
    </recommendedName>
</protein>
<gene>
    <name evidence="2" type="ORF">NCTC12410_00447</name>
</gene>
<accession>A0A377J4B4</accession>
<evidence type="ECO:0000313" key="3">
    <source>
        <dbReference type="Proteomes" id="UP000254841"/>
    </source>
</evidence>
<dbReference type="AlphaFoldDB" id="A0A377J4B4"/>
<keyword evidence="1" id="KW-0812">Transmembrane</keyword>
<feature type="transmembrane region" description="Helical" evidence="1">
    <location>
        <begin position="12"/>
        <end position="35"/>
    </location>
</feature>
<sequence length="336" mass="37897">MLGILGGILALAAYLIRSNGIAVLATLCALHLYFITRIHTIPRIHILPIRLVALNALPYVVFVLGILLVRYTLDSSGGEGHIAVLLESISLKTIVRNALYYAGIFCDFFALPNPLALLAPSLLESKYAFLLPNPLGLLVWAICVYFLVIGLKACYKRDIFAALFVGISLGILILWPPLQGIRFVFCVLPFMAIWIACGMRKVYDRRPRLIAIFIALVLGYFVLKDSYHLLARYNALPKPILDLRSKPTPQAFDLESKRVYAFITTHTSPNDTIVFFKPRVLYLATNRLSYGTRVLERLDKAQYLLESSFAPLFDEKELAHFPIVYASEHFTLYDLR</sequence>
<evidence type="ECO:0008006" key="4">
    <source>
        <dbReference type="Google" id="ProtNLM"/>
    </source>
</evidence>
<organism evidence="2 3">
    <name type="scientific">Helicobacter canis</name>
    <dbReference type="NCBI Taxonomy" id="29419"/>
    <lineage>
        <taxon>Bacteria</taxon>
        <taxon>Pseudomonadati</taxon>
        <taxon>Campylobacterota</taxon>
        <taxon>Epsilonproteobacteria</taxon>
        <taxon>Campylobacterales</taxon>
        <taxon>Helicobacteraceae</taxon>
        <taxon>Helicobacter</taxon>
    </lineage>
</organism>
<keyword evidence="1" id="KW-0472">Membrane</keyword>
<feature type="transmembrane region" description="Helical" evidence="1">
    <location>
        <begin position="47"/>
        <end position="69"/>
    </location>
</feature>
<proteinExistence type="predicted"/>
<evidence type="ECO:0000313" key="2">
    <source>
        <dbReference type="EMBL" id="STO96633.1"/>
    </source>
</evidence>
<dbReference type="RefSeq" id="WP_115010954.1">
    <property type="nucleotide sequence ID" value="NZ_UGHV01000001.1"/>
</dbReference>
<dbReference type="Proteomes" id="UP000254841">
    <property type="component" value="Unassembled WGS sequence"/>
</dbReference>
<feature type="transmembrane region" description="Helical" evidence="1">
    <location>
        <begin position="181"/>
        <end position="197"/>
    </location>
</feature>
<keyword evidence="1" id="KW-1133">Transmembrane helix</keyword>
<dbReference type="EMBL" id="UGHV01000001">
    <property type="protein sequence ID" value="STO96633.1"/>
    <property type="molecule type" value="Genomic_DNA"/>
</dbReference>
<dbReference type="OrthoDB" id="1491752at2"/>
<feature type="transmembrane region" description="Helical" evidence="1">
    <location>
        <begin position="127"/>
        <end position="147"/>
    </location>
</feature>
<name>A0A377J4B4_9HELI</name>
<reference evidence="2 3" key="1">
    <citation type="submission" date="2018-06" db="EMBL/GenBank/DDBJ databases">
        <authorList>
            <consortium name="Pathogen Informatics"/>
            <person name="Doyle S."/>
        </authorList>
    </citation>
    <scope>NUCLEOTIDE SEQUENCE [LARGE SCALE GENOMIC DNA]</scope>
    <source>
        <strain evidence="2 3">NCTC12410</strain>
    </source>
</reference>